<dbReference type="EC" id="2.7.7.65" evidence="1"/>
<gene>
    <name evidence="4" type="ORF">APAC_0899</name>
</gene>
<dbReference type="RefSeq" id="WP_130232988.1">
    <property type="nucleotide sequence ID" value="NZ_BMEF01000005.1"/>
</dbReference>
<feature type="domain" description="GGDEF" evidence="3">
    <location>
        <begin position="517"/>
        <end position="644"/>
    </location>
</feature>
<proteinExistence type="predicted"/>
<dbReference type="CDD" id="cd01949">
    <property type="entry name" value="GGDEF"/>
    <property type="match status" value="1"/>
</dbReference>
<dbReference type="InterPro" id="IPR000160">
    <property type="entry name" value="GGDEF_dom"/>
</dbReference>
<dbReference type="Gene3D" id="3.30.70.270">
    <property type="match status" value="1"/>
</dbReference>
<dbReference type="EMBL" id="CP035928">
    <property type="protein sequence ID" value="QEP34037.1"/>
    <property type="molecule type" value="Genomic_DNA"/>
</dbReference>
<sequence length="644" mass="75086">MSTKSKILLLVLFIFINTSVYLISENIQKHMINLILKEDLQKLQIHYDILNTSQKNIAYSVSNSIIRNTDLIKFLSASYTLNEKQNKINREKLYNQLLPNYEDIKKQGVLQLQFVNKDNISFLRVHKPSKFGDDLTNIREDFKLVNQTKKPIRGFTQGRTSHGFRNTFPIFDANNIHIGAMEISFSSNHYQWYLNNVSNIHSHFLVDKQLFTTKAWETKDLILNYYQAAEHENKMLNLSTLHSKQECILSNKKKLLPHKKTIDINVEKGERFNFYAKYNGTIEIVSFLPIKNLSQSTVAWIVSYTKSDIINSTLQNVLVTRIVSFLVSLLIIYLIFRQIKSNIKIKEEKEKSEKQRFLLDEILNTTDNILLITDFKDVKFSNDKFKSIALVRNTSDFNNEMDHNILNLFIKHEGYLHAGLLKDNESFAHLYKNTRITDRKVLLLNEKFEPKAYSIEMQKLHINGDFLITLFDISKMQEEFIKVENKAYIDGLTGVYNRNKFNELFENELERVKRYNVPLSISILDIDRFKSFNDKFGHSIGDEVLISMAQTVNNNIRANDIFARWGGEEFIIMFINTPLEKAKKVAESLKDKIEENKHPTAGKITASFGVTEYKDGDNLDIMFRRCDEALYKAKANGRNRVEII</sequence>
<organism evidence="4 5">
    <name type="scientific">Malaciobacter pacificus</name>
    <dbReference type="NCBI Taxonomy" id="1080223"/>
    <lineage>
        <taxon>Bacteria</taxon>
        <taxon>Pseudomonadati</taxon>
        <taxon>Campylobacterota</taxon>
        <taxon>Epsilonproteobacteria</taxon>
        <taxon>Campylobacterales</taxon>
        <taxon>Arcobacteraceae</taxon>
        <taxon>Malaciobacter</taxon>
    </lineage>
</organism>
<dbReference type="NCBIfam" id="TIGR00254">
    <property type="entry name" value="GGDEF"/>
    <property type="match status" value="1"/>
</dbReference>
<dbReference type="InterPro" id="IPR050469">
    <property type="entry name" value="Diguanylate_Cyclase"/>
</dbReference>
<dbReference type="PANTHER" id="PTHR45138:SF9">
    <property type="entry name" value="DIGUANYLATE CYCLASE DGCM-RELATED"/>
    <property type="match status" value="1"/>
</dbReference>
<accession>A0A5C2H4W4</accession>
<evidence type="ECO:0000256" key="1">
    <source>
        <dbReference type="ARBA" id="ARBA00012528"/>
    </source>
</evidence>
<comment type="catalytic activity">
    <reaction evidence="2">
        <text>2 GTP = 3',3'-c-di-GMP + 2 diphosphate</text>
        <dbReference type="Rhea" id="RHEA:24898"/>
        <dbReference type="ChEBI" id="CHEBI:33019"/>
        <dbReference type="ChEBI" id="CHEBI:37565"/>
        <dbReference type="ChEBI" id="CHEBI:58805"/>
        <dbReference type="EC" id="2.7.7.65"/>
    </reaction>
</comment>
<dbReference type="KEGG" id="apai:APAC_0899"/>
<name>A0A5C2H4W4_9BACT</name>
<dbReference type="SUPFAM" id="SSF55073">
    <property type="entry name" value="Nucleotide cyclase"/>
    <property type="match status" value="1"/>
</dbReference>
<dbReference type="FunFam" id="3.30.70.270:FF:000001">
    <property type="entry name" value="Diguanylate cyclase domain protein"/>
    <property type="match status" value="1"/>
</dbReference>
<dbReference type="SMART" id="SM00267">
    <property type="entry name" value="GGDEF"/>
    <property type="match status" value="1"/>
</dbReference>
<evidence type="ECO:0000313" key="4">
    <source>
        <dbReference type="EMBL" id="QEP34037.1"/>
    </source>
</evidence>
<dbReference type="InterPro" id="IPR043128">
    <property type="entry name" value="Rev_trsase/Diguanyl_cyclase"/>
</dbReference>
<dbReference type="OrthoDB" id="9816383at2"/>
<dbReference type="AlphaFoldDB" id="A0A5C2H4W4"/>
<reference evidence="5" key="1">
    <citation type="submission" date="2019-09" db="EMBL/GenBank/DDBJ databases">
        <title>Complete genome sequencing of four Arcobacter species reveals a diverse suite of mobile elements.</title>
        <authorList>
            <person name="On S.L.W."/>
            <person name="Miller W.G."/>
            <person name="Biggs P."/>
            <person name="Cornelius A."/>
            <person name="Vandamme P."/>
        </authorList>
    </citation>
    <scope>NUCLEOTIDE SEQUENCE [LARGE SCALE GENOMIC DNA]</scope>
    <source>
        <strain evidence="5">LMG 26638</strain>
    </source>
</reference>
<reference evidence="4 5" key="2">
    <citation type="submission" date="2019-09" db="EMBL/GenBank/DDBJ databases">
        <title>Complete genome sequencing of four Arcobacter species reveals a diverse suite of mobile elements.</title>
        <authorList>
            <person name="Miller W.G."/>
            <person name="Yee E."/>
            <person name="Bono J.L."/>
        </authorList>
    </citation>
    <scope>NUCLEOTIDE SEQUENCE [LARGE SCALE GENOMIC DNA]</scope>
    <source>
        <strain evidence="4 5">LMG 26638</strain>
    </source>
</reference>
<keyword evidence="5" id="KW-1185">Reference proteome</keyword>
<dbReference type="GO" id="GO:0052621">
    <property type="term" value="F:diguanylate cyclase activity"/>
    <property type="evidence" value="ECO:0007669"/>
    <property type="project" value="UniProtKB-EC"/>
</dbReference>
<evidence type="ECO:0000313" key="5">
    <source>
        <dbReference type="Proteomes" id="UP000322726"/>
    </source>
</evidence>
<dbReference type="InterPro" id="IPR029787">
    <property type="entry name" value="Nucleotide_cyclase"/>
</dbReference>
<dbReference type="Proteomes" id="UP000322726">
    <property type="component" value="Chromosome"/>
</dbReference>
<dbReference type="Pfam" id="PF14827">
    <property type="entry name" value="dCache_3"/>
    <property type="match status" value="1"/>
</dbReference>
<dbReference type="PROSITE" id="PS50887">
    <property type="entry name" value="GGDEF"/>
    <property type="match status" value="1"/>
</dbReference>
<reference evidence="4 5" key="3">
    <citation type="submission" date="2019-09" db="EMBL/GenBank/DDBJ databases">
        <title>Taxonomic note: a critical rebuttal of the proposed division of the genus Arcobacter into six genera, emended descriptions of Arcobacter anaerophilus and the genus Arcobacter, and an assessment of genus-level boundaries for Epsilonproteobacteria using in silico genomic comparator tools.</title>
        <authorList>
            <person name="On S.L.W."/>
            <person name="Miller W.G."/>
            <person name="Biggs P."/>
            <person name="Cornelius A."/>
            <person name="Vandamme P."/>
        </authorList>
    </citation>
    <scope>NUCLEOTIDE SEQUENCE [LARGE SCALE GENOMIC DNA]</scope>
    <source>
        <strain evidence="4 5">LMG 26638</strain>
    </source>
</reference>
<dbReference type="SUPFAM" id="SSF103190">
    <property type="entry name" value="Sensory domain-like"/>
    <property type="match status" value="1"/>
</dbReference>
<evidence type="ECO:0000256" key="2">
    <source>
        <dbReference type="ARBA" id="ARBA00034247"/>
    </source>
</evidence>
<dbReference type="InterPro" id="IPR029150">
    <property type="entry name" value="dCache_3"/>
</dbReference>
<dbReference type="Pfam" id="PF00990">
    <property type="entry name" value="GGDEF"/>
    <property type="match status" value="1"/>
</dbReference>
<protein>
    <recommendedName>
        <fullName evidence="1">diguanylate cyclase</fullName>
        <ecNumber evidence="1">2.7.7.65</ecNumber>
    </recommendedName>
</protein>
<dbReference type="PANTHER" id="PTHR45138">
    <property type="entry name" value="REGULATORY COMPONENTS OF SENSORY TRANSDUCTION SYSTEM"/>
    <property type="match status" value="1"/>
</dbReference>
<dbReference type="InterPro" id="IPR029151">
    <property type="entry name" value="Sensor-like_sf"/>
</dbReference>
<evidence type="ECO:0000259" key="3">
    <source>
        <dbReference type="PROSITE" id="PS50887"/>
    </source>
</evidence>